<evidence type="ECO:0000313" key="1">
    <source>
        <dbReference type="EMBL" id="MQT49352.1"/>
    </source>
</evidence>
<evidence type="ECO:0000313" key="4">
    <source>
        <dbReference type="Proteomes" id="UP000489190"/>
    </source>
</evidence>
<proteinExistence type="predicted"/>
<reference evidence="3 4" key="1">
    <citation type="submission" date="2019-10" db="EMBL/GenBank/DDBJ databases">
        <title>Evaluation of single-gene subtyping targets for Pseudomonas.</title>
        <authorList>
            <person name="Reichler S.J."/>
            <person name="Orsi R.H."/>
            <person name="Wiedmann M."/>
            <person name="Martin N.H."/>
            <person name="Murphy S.I."/>
        </authorList>
    </citation>
    <scope>NUCLEOTIDE SEQUENCE [LARGE SCALE GENOMIC DNA]</scope>
    <source>
        <strain evidence="2 4">FSL R10-3254</strain>
        <strain evidence="1 3">FSL R10-3257</strain>
    </source>
</reference>
<dbReference type="Gene3D" id="2.180.10.10">
    <property type="entry name" value="RHS repeat-associated core"/>
    <property type="match status" value="1"/>
</dbReference>
<organism evidence="1 3">
    <name type="scientific">Pseudomonas helleri</name>
    <dbReference type="NCBI Taxonomy" id="1608996"/>
    <lineage>
        <taxon>Bacteria</taxon>
        <taxon>Pseudomonadati</taxon>
        <taxon>Pseudomonadota</taxon>
        <taxon>Gammaproteobacteria</taxon>
        <taxon>Pseudomonadales</taxon>
        <taxon>Pseudomonadaceae</taxon>
        <taxon>Pseudomonas</taxon>
    </lineage>
</organism>
<name>A0A6A7YIZ0_9PSED</name>
<protein>
    <recommendedName>
        <fullName evidence="5">RHS repeat protein</fullName>
    </recommendedName>
</protein>
<dbReference type="RefSeq" id="WP_153330247.1">
    <property type="nucleotide sequence ID" value="NZ_WIWI01000066.1"/>
</dbReference>
<gene>
    <name evidence="2" type="ORF">GHO39_20895</name>
    <name evidence="1" type="ORF">GHO40_21835</name>
</gene>
<dbReference type="Proteomes" id="UP000489190">
    <property type="component" value="Unassembled WGS sequence"/>
</dbReference>
<sequence length="347" mass="39022">MPSLLHRHTPTLAAMDPRGLVLRSVAYHRASAATAPQARIRRHTYGATGLLETQWDPRLYALRLDHPQTHPNQRTHYSLTGQALRTQSVDAGARVLLRGVAGQVVARWDSRGAEQRYDFDALLRPTNVFEQAAHEATARHVECFTYGASDASNRQVNRSGRLIRHDDPSGALLYETYSLQGQLLSEQRMFYPSLTEHDLKADSPRYSTTWRYNAFAEVVEHTDAKGNLQHTQYAVDGQLQQHALTLKGGSQQVLVDQRVVNARGQLESERSGNNVLTTMQYSPLDGRLKRLTTYRSGEKNTPLQDLTYDYDHVGNVLRVSDTANPRSGRTMHKSMLSAPICMTRCTN</sequence>
<evidence type="ECO:0000313" key="3">
    <source>
        <dbReference type="Proteomes" id="UP000441404"/>
    </source>
</evidence>
<dbReference type="AlphaFoldDB" id="A0A6A7YIZ0"/>
<accession>A0A6A7YIZ0</accession>
<dbReference type="Proteomes" id="UP000441404">
    <property type="component" value="Unassembled WGS sequence"/>
</dbReference>
<evidence type="ECO:0000313" key="2">
    <source>
        <dbReference type="EMBL" id="MQT91577.1"/>
    </source>
</evidence>
<dbReference type="EMBL" id="WIWJ01000051">
    <property type="protein sequence ID" value="MQT49352.1"/>
    <property type="molecule type" value="Genomic_DNA"/>
</dbReference>
<dbReference type="EMBL" id="WIWI01000066">
    <property type="protein sequence ID" value="MQT91577.1"/>
    <property type="molecule type" value="Genomic_DNA"/>
</dbReference>
<comment type="caution">
    <text evidence="1">The sequence shown here is derived from an EMBL/GenBank/DDBJ whole genome shotgun (WGS) entry which is preliminary data.</text>
</comment>
<evidence type="ECO:0008006" key="5">
    <source>
        <dbReference type="Google" id="ProtNLM"/>
    </source>
</evidence>